<evidence type="ECO:0000313" key="3">
    <source>
        <dbReference type="Proteomes" id="UP000607653"/>
    </source>
</evidence>
<feature type="compositionally biased region" description="Acidic residues" evidence="1">
    <location>
        <begin position="53"/>
        <end position="70"/>
    </location>
</feature>
<dbReference type="PANTHER" id="PTHR37077">
    <property type="match status" value="1"/>
</dbReference>
<gene>
    <name evidence="2" type="ORF">HUJ06_028520</name>
</gene>
<dbReference type="EMBL" id="DUZY01000002">
    <property type="protein sequence ID" value="DAD27052.1"/>
    <property type="molecule type" value="Genomic_DNA"/>
</dbReference>
<proteinExistence type="predicted"/>
<accession>A0A822Y447</accession>
<feature type="region of interest" description="Disordered" evidence="1">
    <location>
        <begin position="13"/>
        <end position="77"/>
    </location>
</feature>
<reference evidence="2 3" key="1">
    <citation type="journal article" date="2020" name="Mol. Biol. Evol.">
        <title>Distinct Expression and Methylation Patterns for Genes with Different Fates following a Single Whole-Genome Duplication in Flowering Plants.</title>
        <authorList>
            <person name="Shi T."/>
            <person name="Rahmani R.S."/>
            <person name="Gugger P.F."/>
            <person name="Wang M."/>
            <person name="Li H."/>
            <person name="Zhang Y."/>
            <person name="Li Z."/>
            <person name="Wang Q."/>
            <person name="Van de Peer Y."/>
            <person name="Marchal K."/>
            <person name="Chen J."/>
        </authorList>
    </citation>
    <scope>NUCLEOTIDE SEQUENCE [LARGE SCALE GENOMIC DNA]</scope>
    <source>
        <tissue evidence="2">Leaf</tissue>
    </source>
</reference>
<dbReference type="Proteomes" id="UP000607653">
    <property type="component" value="Unassembled WGS sequence"/>
</dbReference>
<name>A0A822Y447_NELNU</name>
<dbReference type="AlphaFoldDB" id="A0A822Y447"/>
<sequence length="77" mass="8103">MVLISIITTLYKSHGDGYDNGDDGCYLAPVSSEEGEDGGYEDAAYEHAPAASVEDDGDDDDDDDDDDDGGYDYAPAA</sequence>
<dbReference type="PANTHER" id="PTHR37077:SF1">
    <property type="match status" value="1"/>
</dbReference>
<organism evidence="2 3">
    <name type="scientific">Nelumbo nucifera</name>
    <name type="common">Sacred lotus</name>
    <dbReference type="NCBI Taxonomy" id="4432"/>
    <lineage>
        <taxon>Eukaryota</taxon>
        <taxon>Viridiplantae</taxon>
        <taxon>Streptophyta</taxon>
        <taxon>Embryophyta</taxon>
        <taxon>Tracheophyta</taxon>
        <taxon>Spermatophyta</taxon>
        <taxon>Magnoliopsida</taxon>
        <taxon>Proteales</taxon>
        <taxon>Nelumbonaceae</taxon>
        <taxon>Nelumbo</taxon>
    </lineage>
</organism>
<keyword evidence="3" id="KW-1185">Reference proteome</keyword>
<evidence type="ECO:0000256" key="1">
    <source>
        <dbReference type="SAM" id="MobiDB-lite"/>
    </source>
</evidence>
<evidence type="ECO:0000313" key="2">
    <source>
        <dbReference type="EMBL" id="DAD27052.1"/>
    </source>
</evidence>
<comment type="caution">
    <text evidence="2">The sequence shown here is derived from an EMBL/GenBank/DDBJ whole genome shotgun (WGS) entry which is preliminary data.</text>
</comment>
<protein>
    <submittedName>
        <fullName evidence="2">Uncharacterized protein</fullName>
    </submittedName>
</protein>